<feature type="compositionally biased region" description="Basic and acidic residues" evidence="6">
    <location>
        <begin position="429"/>
        <end position="450"/>
    </location>
</feature>
<keyword evidence="4" id="KW-0862">Zinc</keyword>
<feature type="region of interest" description="Disordered" evidence="6">
    <location>
        <begin position="429"/>
        <end position="462"/>
    </location>
</feature>
<comment type="caution">
    <text evidence="8">The sequence shown here is derived from an EMBL/GenBank/DDBJ whole genome shotgun (WGS) entry which is preliminary data.</text>
</comment>
<dbReference type="GO" id="GO:0046983">
    <property type="term" value="F:protein dimerization activity"/>
    <property type="evidence" value="ECO:0007669"/>
    <property type="project" value="InterPro"/>
</dbReference>
<dbReference type="InterPro" id="IPR012337">
    <property type="entry name" value="RNaseH-like_sf"/>
</dbReference>
<keyword evidence="5" id="KW-0539">Nucleus</keyword>
<evidence type="ECO:0000256" key="3">
    <source>
        <dbReference type="ARBA" id="ARBA00022771"/>
    </source>
</evidence>
<dbReference type="Pfam" id="PF05699">
    <property type="entry name" value="Dimer_Tnp_hAT"/>
    <property type="match status" value="1"/>
</dbReference>
<organism evidence="8 9">
    <name type="scientific">Merluccius polli</name>
    <name type="common">Benguela hake</name>
    <name type="synonym">Merluccius cadenati</name>
    <dbReference type="NCBI Taxonomy" id="89951"/>
    <lineage>
        <taxon>Eukaryota</taxon>
        <taxon>Metazoa</taxon>
        <taxon>Chordata</taxon>
        <taxon>Craniata</taxon>
        <taxon>Vertebrata</taxon>
        <taxon>Euteleostomi</taxon>
        <taxon>Actinopterygii</taxon>
        <taxon>Neopterygii</taxon>
        <taxon>Teleostei</taxon>
        <taxon>Neoteleostei</taxon>
        <taxon>Acanthomorphata</taxon>
        <taxon>Zeiogadaria</taxon>
        <taxon>Gadariae</taxon>
        <taxon>Gadiformes</taxon>
        <taxon>Gadoidei</taxon>
        <taxon>Merlucciidae</taxon>
        <taxon>Merluccius</taxon>
    </lineage>
</organism>
<dbReference type="EMBL" id="JAOPHQ010001716">
    <property type="protein sequence ID" value="KAK0149792.1"/>
    <property type="molecule type" value="Genomic_DNA"/>
</dbReference>
<keyword evidence="2" id="KW-0479">Metal-binding</keyword>
<evidence type="ECO:0000259" key="7">
    <source>
        <dbReference type="Pfam" id="PF05699"/>
    </source>
</evidence>
<feature type="compositionally biased region" description="Polar residues" evidence="6">
    <location>
        <begin position="27"/>
        <end position="37"/>
    </location>
</feature>
<accession>A0AA47N176</accession>
<protein>
    <submittedName>
        <fullName evidence="8">Zinc finger BED domain-containing protein 4</fullName>
    </submittedName>
</protein>
<comment type="subcellular location">
    <subcellularLocation>
        <location evidence="1">Nucleus</location>
    </subcellularLocation>
</comment>
<dbReference type="AlphaFoldDB" id="A0AA47N176"/>
<dbReference type="InterPro" id="IPR008906">
    <property type="entry name" value="HATC_C_dom"/>
</dbReference>
<keyword evidence="3" id="KW-0863">Zinc-finger</keyword>
<feature type="region of interest" description="Disordered" evidence="6">
    <location>
        <begin position="1"/>
        <end position="37"/>
    </location>
</feature>
<reference evidence="8" key="1">
    <citation type="journal article" date="2023" name="Front. Mar. Sci.">
        <title>A new Merluccius polli reference genome to investigate the effects of global change in West African waters.</title>
        <authorList>
            <person name="Mateo J.L."/>
            <person name="Blanco-Fernandez C."/>
            <person name="Garcia-Vazquez E."/>
            <person name="Machado-Schiaffino G."/>
        </authorList>
    </citation>
    <scope>NUCLEOTIDE SEQUENCE</scope>
    <source>
        <strain evidence="8">C29</strain>
        <tissue evidence="8">Fin</tissue>
    </source>
</reference>
<dbReference type="InterPro" id="IPR052035">
    <property type="entry name" value="ZnF_BED_domain_contain"/>
</dbReference>
<proteinExistence type="predicted"/>
<evidence type="ECO:0000256" key="1">
    <source>
        <dbReference type="ARBA" id="ARBA00004123"/>
    </source>
</evidence>
<feature type="compositionally biased region" description="Basic and acidic residues" evidence="6">
    <location>
        <begin position="8"/>
        <end position="26"/>
    </location>
</feature>
<gene>
    <name evidence="8" type="primary">Zbed4_1</name>
    <name evidence="8" type="ORF">N1851_009448</name>
</gene>
<evidence type="ECO:0000256" key="6">
    <source>
        <dbReference type="SAM" id="MobiDB-lite"/>
    </source>
</evidence>
<evidence type="ECO:0000256" key="5">
    <source>
        <dbReference type="ARBA" id="ARBA00023242"/>
    </source>
</evidence>
<dbReference type="SUPFAM" id="SSF53098">
    <property type="entry name" value="Ribonuclease H-like"/>
    <property type="match status" value="1"/>
</dbReference>
<evidence type="ECO:0000313" key="8">
    <source>
        <dbReference type="EMBL" id="KAK0149792.1"/>
    </source>
</evidence>
<evidence type="ECO:0000313" key="9">
    <source>
        <dbReference type="Proteomes" id="UP001174136"/>
    </source>
</evidence>
<dbReference type="GO" id="GO:0005634">
    <property type="term" value="C:nucleus"/>
    <property type="evidence" value="ECO:0007669"/>
    <property type="project" value="UniProtKB-SubCell"/>
</dbReference>
<evidence type="ECO:0000256" key="4">
    <source>
        <dbReference type="ARBA" id="ARBA00022833"/>
    </source>
</evidence>
<name>A0AA47N176_MERPO</name>
<keyword evidence="9" id="KW-1185">Reference proteome</keyword>
<evidence type="ECO:0000256" key="2">
    <source>
        <dbReference type="ARBA" id="ARBA00022723"/>
    </source>
</evidence>
<dbReference type="PANTHER" id="PTHR46481:SF10">
    <property type="entry name" value="ZINC FINGER BED DOMAIN-CONTAINING PROTEIN 39"/>
    <property type="match status" value="1"/>
</dbReference>
<feature type="domain" description="HAT C-terminal dimerisation" evidence="7">
    <location>
        <begin position="494"/>
        <end position="575"/>
    </location>
</feature>
<dbReference type="Proteomes" id="UP001174136">
    <property type="component" value="Unassembled WGS sequence"/>
</dbReference>
<dbReference type="GO" id="GO:0008270">
    <property type="term" value="F:zinc ion binding"/>
    <property type="evidence" value="ECO:0007669"/>
    <property type="project" value="UniProtKB-KW"/>
</dbReference>
<sequence>MWIHLKRHHDETYNEAHKEKEKDDRASASTAAGSKQPNLVEMFDAQRKWSNSDTRSKQADLAIVQMIATDNQPFSVDVGFKRLVTVLEPRYSLKTEKFYRTDLFDGVHTTVENKIKELVTLENAGPHLSFTTDCWSGDTESLMSLTCHFINSDWERKQIVLSVKTMYGSHTGEYISEVFLSLLRHWGIDTERVLLVLCDSGANMVKGMRLTEVPDLSCSAHTLQLVVNEGINSQRAVKDIVAKLKSSATHFNHSILAKQRLKDIQKDLDLPQHRIIQSVPTRWNSNLHMMESMLEQKRTLTVYAGEHGKIDTLTADQWTVVGNLIDTLRPLEQVTREMSRSDSSISCIIPSITVLKMLLEVEGAKTWGIKTLRNTTLDSLKARFENADKTKCLVLATLIDPRYRGHALAPDALRYAKAWIKEEHDALSEAEKQKRASSEDQGPDPKRIRVEEEEGEDASPSDMLEKMYANLLGAHGPTSEETADDDEEQQFTQQLDQYLRELLIDRQTGQPLEWWKQNASRFHLLAPLARKFLCPPPSSVPSERVFSEVSQIYEKKRNRLTGENAERLCFLHYNLQLLNWEY</sequence>
<dbReference type="PANTHER" id="PTHR46481">
    <property type="entry name" value="ZINC FINGER BED DOMAIN-CONTAINING PROTEIN 4"/>
    <property type="match status" value="1"/>
</dbReference>